<sequence length="191" mass="22087">MLTGRNLSILMVLWREIACKKELEIAGEVTRILHRHRYQVQGSSVERAEGSDIELLEESLRMSDGSNFLRTDDSREDRIIVLASALKTSEKETHIGLFRLVTERIPECNHQTIKVDFESAATSALKEVLPSVNVNRCFFRIKKYLDNEDVRLSIRWAALAFVNPEDEYEGWLIIHEDAPSNLKLHELFDYL</sequence>
<proteinExistence type="predicted"/>
<organism evidence="1 2">
    <name type="scientific">Dryococelus australis</name>
    <dbReference type="NCBI Taxonomy" id="614101"/>
    <lineage>
        <taxon>Eukaryota</taxon>
        <taxon>Metazoa</taxon>
        <taxon>Ecdysozoa</taxon>
        <taxon>Arthropoda</taxon>
        <taxon>Hexapoda</taxon>
        <taxon>Insecta</taxon>
        <taxon>Pterygota</taxon>
        <taxon>Neoptera</taxon>
        <taxon>Polyneoptera</taxon>
        <taxon>Phasmatodea</taxon>
        <taxon>Verophasmatodea</taxon>
        <taxon>Anareolatae</taxon>
        <taxon>Phasmatidae</taxon>
        <taxon>Eurycanthinae</taxon>
        <taxon>Dryococelus</taxon>
    </lineage>
</organism>
<evidence type="ECO:0000313" key="2">
    <source>
        <dbReference type="Proteomes" id="UP001159363"/>
    </source>
</evidence>
<name>A0ABQ9I9C8_9NEOP</name>
<accession>A0ABQ9I9C8</accession>
<keyword evidence="2" id="KW-1185">Reference proteome</keyword>
<dbReference type="EMBL" id="JARBHB010000002">
    <property type="protein sequence ID" value="KAJ8893077.1"/>
    <property type="molecule type" value="Genomic_DNA"/>
</dbReference>
<evidence type="ECO:0000313" key="1">
    <source>
        <dbReference type="EMBL" id="KAJ8893077.1"/>
    </source>
</evidence>
<dbReference type="Proteomes" id="UP001159363">
    <property type="component" value="Chromosome 2"/>
</dbReference>
<gene>
    <name evidence="1" type="ORF">PR048_005660</name>
</gene>
<reference evidence="1 2" key="1">
    <citation type="submission" date="2023-02" db="EMBL/GenBank/DDBJ databases">
        <title>LHISI_Scaffold_Assembly.</title>
        <authorList>
            <person name="Stuart O.P."/>
            <person name="Cleave R."/>
            <person name="Magrath M.J.L."/>
            <person name="Mikheyev A.S."/>
        </authorList>
    </citation>
    <scope>NUCLEOTIDE SEQUENCE [LARGE SCALE GENOMIC DNA]</scope>
    <source>
        <strain evidence="1">Daus_M_001</strain>
        <tissue evidence="1">Leg muscle</tissue>
    </source>
</reference>
<comment type="caution">
    <text evidence="1">The sequence shown here is derived from an EMBL/GenBank/DDBJ whole genome shotgun (WGS) entry which is preliminary data.</text>
</comment>
<protein>
    <submittedName>
        <fullName evidence="1">Uncharacterized protein</fullName>
    </submittedName>
</protein>